<organism evidence="1 2">
    <name type="scientific">Pedobacter miscanthi</name>
    <dbReference type="NCBI Taxonomy" id="2259170"/>
    <lineage>
        <taxon>Bacteria</taxon>
        <taxon>Pseudomonadati</taxon>
        <taxon>Bacteroidota</taxon>
        <taxon>Sphingobacteriia</taxon>
        <taxon>Sphingobacteriales</taxon>
        <taxon>Sphingobacteriaceae</taxon>
        <taxon>Pedobacter</taxon>
    </lineage>
</organism>
<accession>A0A366KYK7</accession>
<dbReference type="EMBL" id="QNQU01000010">
    <property type="protein sequence ID" value="RBQ06721.1"/>
    <property type="molecule type" value="Genomic_DNA"/>
</dbReference>
<protein>
    <submittedName>
        <fullName evidence="1">Uncharacterized protein</fullName>
    </submittedName>
</protein>
<gene>
    <name evidence="1" type="ORF">DRW42_13130</name>
</gene>
<dbReference type="AlphaFoldDB" id="A0A366KYK7"/>
<keyword evidence="2" id="KW-1185">Reference proteome</keyword>
<dbReference type="RefSeq" id="WP_113949284.1">
    <property type="nucleotide sequence ID" value="NZ_QNQU01000010.1"/>
</dbReference>
<evidence type="ECO:0000313" key="2">
    <source>
        <dbReference type="Proteomes" id="UP000252081"/>
    </source>
</evidence>
<evidence type="ECO:0000313" key="1">
    <source>
        <dbReference type="EMBL" id="RBQ06721.1"/>
    </source>
</evidence>
<dbReference type="Proteomes" id="UP000252081">
    <property type="component" value="Unassembled WGS sequence"/>
</dbReference>
<sequence>MKERIFLSAEKSQLIARRDEIKELLQDVESLAVKSNVSIELPQVGVTASEEEIVSKEPVSLLQRLKKIATVLRENLEVRIEEFGLKFSVGEAEQCEIYPLAESWEPHLLYEYLGDDVRILEFVQKAKGNFLAEAALLLKKKLEKLESRIRHVIRAYYNLMVDKRASFRSIVRLMFKDMDDEDRTVNNQNQFNCLSYLHFNILYGIRTYQKTAGSFNRTAIAG</sequence>
<reference evidence="1 2" key="1">
    <citation type="submission" date="2018-07" db="EMBL/GenBank/DDBJ databases">
        <title>A draft genome of a endophytic bacteria, a new species of Pedobacter.</title>
        <authorList>
            <person name="Zhang Z.D."/>
            <person name="Chen Z.J."/>
        </authorList>
    </citation>
    <scope>NUCLEOTIDE SEQUENCE [LARGE SCALE GENOMIC DNA]</scope>
    <source>
        <strain evidence="1 2">RS10</strain>
    </source>
</reference>
<name>A0A366KYK7_9SPHI</name>
<proteinExistence type="predicted"/>
<comment type="caution">
    <text evidence="1">The sequence shown here is derived from an EMBL/GenBank/DDBJ whole genome shotgun (WGS) entry which is preliminary data.</text>
</comment>